<dbReference type="SUPFAM" id="SSF53756">
    <property type="entry name" value="UDP-Glycosyltransferase/glycogen phosphorylase"/>
    <property type="match status" value="1"/>
</dbReference>
<dbReference type="EMBL" id="FMJD01000008">
    <property type="protein sequence ID" value="SCM77659.1"/>
    <property type="molecule type" value="Genomic_DNA"/>
</dbReference>
<dbReference type="PANTHER" id="PTHR45947:SF3">
    <property type="entry name" value="SULFOQUINOVOSYL TRANSFERASE SQD2"/>
    <property type="match status" value="1"/>
</dbReference>
<dbReference type="InterPro" id="IPR050194">
    <property type="entry name" value="Glycosyltransferase_grp1"/>
</dbReference>
<evidence type="ECO:0000259" key="1">
    <source>
        <dbReference type="Pfam" id="PF13579"/>
    </source>
</evidence>
<dbReference type="Pfam" id="PF13692">
    <property type="entry name" value="Glyco_trans_1_4"/>
    <property type="match status" value="1"/>
</dbReference>
<gene>
    <name evidence="2" type="ORF">KL86PLE_41464</name>
</gene>
<dbReference type="PANTHER" id="PTHR45947">
    <property type="entry name" value="SULFOQUINOVOSYL TRANSFERASE SQD2"/>
    <property type="match status" value="1"/>
</dbReference>
<dbReference type="Pfam" id="PF13579">
    <property type="entry name" value="Glyco_trans_4_4"/>
    <property type="match status" value="1"/>
</dbReference>
<accession>A0A212LJV7</accession>
<name>A0A212LJV7_9HYPH</name>
<dbReference type="GO" id="GO:0016757">
    <property type="term" value="F:glycosyltransferase activity"/>
    <property type="evidence" value="ECO:0007669"/>
    <property type="project" value="TreeGrafter"/>
</dbReference>
<reference evidence="2" key="1">
    <citation type="submission" date="2016-08" db="EMBL/GenBank/DDBJ databases">
        <authorList>
            <person name="Seilhamer J.J."/>
        </authorList>
    </citation>
    <scope>NUCLEOTIDE SEQUENCE</scope>
    <source>
        <strain evidence="2">86</strain>
    </source>
</reference>
<dbReference type="InterPro" id="IPR028098">
    <property type="entry name" value="Glyco_trans_4-like_N"/>
</dbReference>
<feature type="domain" description="Glycosyltransferase subfamily 4-like N-terminal" evidence="1">
    <location>
        <begin position="26"/>
        <end position="181"/>
    </location>
</feature>
<organism evidence="2">
    <name type="scientific">uncultured Pleomorphomonas sp</name>
    <dbReference type="NCBI Taxonomy" id="442121"/>
    <lineage>
        <taxon>Bacteria</taxon>
        <taxon>Pseudomonadati</taxon>
        <taxon>Pseudomonadota</taxon>
        <taxon>Alphaproteobacteria</taxon>
        <taxon>Hyphomicrobiales</taxon>
        <taxon>Pleomorphomonadaceae</taxon>
        <taxon>Pleomorphomonas</taxon>
        <taxon>environmental samples</taxon>
    </lineage>
</organism>
<proteinExistence type="predicted"/>
<dbReference type="RefSeq" id="WP_288197490.1">
    <property type="nucleotide sequence ID" value="NZ_LT608334.1"/>
</dbReference>
<dbReference type="AlphaFoldDB" id="A0A212LJV7"/>
<dbReference type="Gene3D" id="3.40.50.2000">
    <property type="entry name" value="Glycogen Phosphorylase B"/>
    <property type="match status" value="2"/>
</dbReference>
<sequence length="365" mass="40407">MRHERFEKEINSSPMRVIHFVESLKGGPATYLNELLPFQVRAYEHVAVFCPEGQAQFITCDGVEVIPFSETGRGPLGIARLLAYWVRYAASNNYDVLHLHSTFAGLAGRLAPRMGRARLVYCPHGWSFAMDSAPAKRRVYAFVERLLAHRTDAIINISASEEAIATRVGIPKAKSALIHNGISDAKWSPLPEGRQPSRLLFVGRYDRQKGIDILIEAMQELAPLGYTLTMIGGSVISTPTLGHLPPGVTDLGWRKPQEIQDAMAEADVVVMPSRWEGFGYVGVEAMRAGRPLIASAVGGLEELVIDNQTGILCTPNSVSALINAILRLSQMNTRTLGINARLRYEAFFTAERMFQQLEAVYRERA</sequence>
<protein>
    <submittedName>
        <fullName evidence="2">Putative Uncharacterized 41.2 kDa protein in cps region</fullName>
    </submittedName>
</protein>
<evidence type="ECO:0000313" key="2">
    <source>
        <dbReference type="EMBL" id="SCM77659.1"/>
    </source>
</evidence>